<dbReference type="AlphaFoldDB" id="Q0YSD9"/>
<sequence length="226" mass="24272">MHTYNRLSVVRRIGTGLSFVIFPLVFVFAFSVHPGLLHPRLLGPSELILRARGDGLLQFAHALVTLNTTLLIVTALHFMKLLDRSSGAWAGFIGGALAILGAVALAADKGALCLTMSALDKLPDAEFANMMPGLKLIFSKSGWLVLLWGILLLPVGFGIQAIALLRSRSLSRWQSLLFLVGVLLIGTPDSVEVINLAAALLLTIAFVPYGIQIIQRALNPTPADEN</sequence>
<dbReference type="EMBL" id="AASE01000006">
    <property type="protein sequence ID" value="EAT59255.1"/>
    <property type="molecule type" value="Genomic_DNA"/>
</dbReference>
<evidence type="ECO:0008006" key="3">
    <source>
        <dbReference type="Google" id="ProtNLM"/>
    </source>
</evidence>
<reference evidence="1 2" key="2">
    <citation type="submission" date="2006-07" db="EMBL/GenBank/DDBJ databases">
        <title>Sequencing of the draft genome and assembly of Chlorobium ferroxidans DSM 13031.</title>
        <authorList>
            <consortium name="US DOE Joint Genome Institute (JGI-PGF)"/>
            <person name="Copeland A."/>
            <person name="Lucas S."/>
            <person name="Lapidus A."/>
            <person name="Barry K."/>
            <person name="Glavina del Rio T."/>
            <person name="Dalin E."/>
            <person name="Tice H."/>
            <person name="Bruce D."/>
            <person name="Pitluck S."/>
            <person name="Richardson P."/>
        </authorList>
    </citation>
    <scope>NUCLEOTIDE SEQUENCE [LARGE SCALE GENOMIC DNA]</scope>
    <source>
        <strain evidence="1 2">DSM 13031</strain>
    </source>
</reference>
<organism evidence="1 2">
    <name type="scientific">Chlorobium ferrooxidans DSM 13031</name>
    <dbReference type="NCBI Taxonomy" id="377431"/>
    <lineage>
        <taxon>Bacteria</taxon>
        <taxon>Pseudomonadati</taxon>
        <taxon>Chlorobiota</taxon>
        <taxon>Chlorobiia</taxon>
        <taxon>Chlorobiales</taxon>
        <taxon>Chlorobiaceae</taxon>
        <taxon>Chlorobium/Pelodictyon group</taxon>
        <taxon>Chlorobium</taxon>
    </lineage>
</organism>
<reference evidence="1 2" key="1">
    <citation type="submission" date="2006-07" db="EMBL/GenBank/DDBJ databases">
        <title>Annotation of the draft genome assembly of Chlorobium ferroxidans DSM 13031.</title>
        <authorList>
            <consortium name="US DOE Joint Genome Institute (JGI-ORNL)"/>
            <person name="Larimer F."/>
            <person name="Land M."/>
            <person name="Hauser L."/>
        </authorList>
    </citation>
    <scope>NUCLEOTIDE SEQUENCE [LARGE SCALE GENOMIC DNA]</scope>
    <source>
        <strain evidence="1 2">DSM 13031</strain>
    </source>
</reference>
<dbReference type="RefSeq" id="WP_006366111.1">
    <property type="nucleotide sequence ID" value="NZ_AASE01000006.1"/>
</dbReference>
<evidence type="ECO:0000313" key="1">
    <source>
        <dbReference type="EMBL" id="EAT59255.1"/>
    </source>
</evidence>
<proteinExistence type="predicted"/>
<dbReference type="OrthoDB" id="9795268at2"/>
<evidence type="ECO:0000313" key="2">
    <source>
        <dbReference type="Proteomes" id="UP000004162"/>
    </source>
</evidence>
<protein>
    <recommendedName>
        <fullName evidence="3">Sec-independent protein translocase protein TatC</fullName>
    </recommendedName>
</protein>
<name>Q0YSD9_9CHLB</name>
<accession>Q0YSD9</accession>
<gene>
    <name evidence="1" type="ORF">CferDRAFT_1262</name>
</gene>
<dbReference type="Proteomes" id="UP000004162">
    <property type="component" value="Unassembled WGS sequence"/>
</dbReference>
<keyword evidence="2" id="KW-1185">Reference proteome</keyword>
<comment type="caution">
    <text evidence="1">The sequence shown here is derived from an EMBL/GenBank/DDBJ whole genome shotgun (WGS) entry which is preliminary data.</text>
</comment>